<evidence type="ECO:0000313" key="1">
    <source>
        <dbReference type="EMBL" id="SFE77443.1"/>
    </source>
</evidence>
<dbReference type="AlphaFoldDB" id="A0A1I2DBD0"/>
<sequence length="101" mass="11766">MICLLSKIFVVLLFVTFSSVWVSDVFAMLSNEKKYDFYEQCEKNTEENNLENKTKTLFLSVIENISSVDYSTFRNKHINSSDLFRVKEHALKNATLPPKHP</sequence>
<reference evidence="2" key="1">
    <citation type="submission" date="2016-10" db="EMBL/GenBank/DDBJ databases">
        <authorList>
            <person name="Varghese N."/>
            <person name="Submissions S."/>
        </authorList>
    </citation>
    <scope>NUCLEOTIDE SEQUENCE [LARGE SCALE GENOMIC DNA]</scope>
    <source>
        <strain evidence="2">CGMCC 1.9227</strain>
    </source>
</reference>
<evidence type="ECO:0000313" key="2">
    <source>
        <dbReference type="Proteomes" id="UP000198596"/>
    </source>
</evidence>
<keyword evidence="2" id="KW-1185">Reference proteome</keyword>
<name>A0A1I2DBD0_9FLAO</name>
<proteinExistence type="predicted"/>
<accession>A0A1I2DBD0</accession>
<protein>
    <submittedName>
        <fullName evidence="1">Uncharacterized protein</fullName>
    </submittedName>
</protein>
<dbReference type="Proteomes" id="UP000198596">
    <property type="component" value="Unassembled WGS sequence"/>
</dbReference>
<gene>
    <name evidence="1" type="ORF">SAMN04488131_1045</name>
</gene>
<dbReference type="EMBL" id="FONQ01000004">
    <property type="protein sequence ID" value="SFE77443.1"/>
    <property type="molecule type" value="Genomic_DNA"/>
</dbReference>
<organism evidence="1 2">
    <name type="scientific">Flavobacterium xueshanense</name>
    <dbReference type="NCBI Taxonomy" id="935223"/>
    <lineage>
        <taxon>Bacteria</taxon>
        <taxon>Pseudomonadati</taxon>
        <taxon>Bacteroidota</taxon>
        <taxon>Flavobacteriia</taxon>
        <taxon>Flavobacteriales</taxon>
        <taxon>Flavobacteriaceae</taxon>
        <taxon>Flavobacterium</taxon>
    </lineage>
</organism>